<dbReference type="SUPFAM" id="SSF48371">
    <property type="entry name" value="ARM repeat"/>
    <property type="match status" value="1"/>
</dbReference>
<evidence type="ECO:0008006" key="3">
    <source>
        <dbReference type="Google" id="ProtNLM"/>
    </source>
</evidence>
<keyword evidence="2" id="KW-1185">Reference proteome</keyword>
<proteinExistence type="predicted"/>
<comment type="caution">
    <text evidence="1">The sequence shown here is derived from an EMBL/GenBank/DDBJ whole genome shotgun (WGS) entry which is preliminary data.</text>
</comment>
<name>A0A0P8W6M8_9CLOT</name>
<dbReference type="InterPro" id="IPR016024">
    <property type="entry name" value="ARM-type_fold"/>
</dbReference>
<reference evidence="1 2" key="1">
    <citation type="submission" date="2015-09" db="EMBL/GenBank/DDBJ databases">
        <title>Genome sequence of Oxobacter pfennigii DSM 3222.</title>
        <authorList>
            <person name="Poehlein A."/>
            <person name="Bengelsdorf F.R."/>
            <person name="Schiel-Bengelsdorf B."/>
            <person name="Duerre P."/>
            <person name="Daniel R."/>
        </authorList>
    </citation>
    <scope>NUCLEOTIDE SEQUENCE [LARGE SCALE GENOMIC DNA]</scope>
    <source>
        <strain evidence="1 2">DSM 3222</strain>
    </source>
</reference>
<dbReference type="AlphaFoldDB" id="A0A0P8W6M8"/>
<dbReference type="OrthoDB" id="1951221at2"/>
<organism evidence="1 2">
    <name type="scientific">Oxobacter pfennigii</name>
    <dbReference type="NCBI Taxonomy" id="36849"/>
    <lineage>
        <taxon>Bacteria</taxon>
        <taxon>Bacillati</taxon>
        <taxon>Bacillota</taxon>
        <taxon>Clostridia</taxon>
        <taxon>Eubacteriales</taxon>
        <taxon>Clostridiaceae</taxon>
        <taxon>Oxobacter</taxon>
    </lineage>
</organism>
<accession>A0A0P8W6M8</accession>
<dbReference type="InterPro" id="IPR011989">
    <property type="entry name" value="ARM-like"/>
</dbReference>
<sequence>MFTIESMMSIDKSGLQEASKVMDKDDISKLIELLPLKDDNIRYQAFLLLQNRSLFFDDVYPYWDNFRSKLKSDNSYQRSIGLMLIAENVKWDSENKIEDAIEEYLELLNDEKPITIRQCIQSLGKIVTYKPSLSDKIAKRLIFFNLMGVKETMRKSILLDILNALLLIRKVLKTDEIESFILKALSGEILDKKSKKQIEALL</sequence>
<dbReference type="Proteomes" id="UP000050326">
    <property type="component" value="Unassembled WGS sequence"/>
</dbReference>
<dbReference type="RefSeq" id="WP_054875542.1">
    <property type="nucleotide sequence ID" value="NZ_LKET01000032.1"/>
</dbReference>
<dbReference type="PATRIC" id="fig|36849.3.peg.2675"/>
<evidence type="ECO:0000313" key="1">
    <source>
        <dbReference type="EMBL" id="KPU44363.1"/>
    </source>
</evidence>
<evidence type="ECO:0000313" key="2">
    <source>
        <dbReference type="Proteomes" id="UP000050326"/>
    </source>
</evidence>
<gene>
    <name evidence="1" type="ORF">OXPF_25330</name>
</gene>
<protein>
    <recommendedName>
        <fullName evidence="3">HEAT repeat protein</fullName>
    </recommendedName>
</protein>
<dbReference type="EMBL" id="LKET01000032">
    <property type="protein sequence ID" value="KPU44363.1"/>
    <property type="molecule type" value="Genomic_DNA"/>
</dbReference>
<dbReference type="STRING" id="36849.OXPF_25330"/>
<dbReference type="Gene3D" id="1.25.10.10">
    <property type="entry name" value="Leucine-rich Repeat Variant"/>
    <property type="match status" value="1"/>
</dbReference>